<evidence type="ECO:0000256" key="1">
    <source>
        <dbReference type="SAM" id="Phobius"/>
    </source>
</evidence>
<dbReference type="InterPro" id="IPR025303">
    <property type="entry name" value="PdaC"/>
</dbReference>
<name>A0A099I430_CLOIN</name>
<evidence type="ECO:0000259" key="3">
    <source>
        <dbReference type="Pfam" id="PF13739"/>
    </source>
</evidence>
<dbReference type="Gene3D" id="3.30.565.40">
    <property type="entry name" value="Fervidobacterium nodosum Rt17-B1 like"/>
    <property type="match status" value="1"/>
</dbReference>
<dbReference type="RefSeq" id="WP_044906923.1">
    <property type="nucleotide sequence ID" value="NZ_JQIF01000089.1"/>
</dbReference>
<dbReference type="EMBL" id="JQIF01000089">
    <property type="protein sequence ID" value="KGJ52007.1"/>
    <property type="molecule type" value="Genomic_DNA"/>
</dbReference>
<evidence type="ECO:0000313" key="4">
    <source>
        <dbReference type="EMBL" id="KGJ52007.1"/>
    </source>
</evidence>
<dbReference type="Pfam" id="PF11738">
    <property type="entry name" value="DUF3298"/>
    <property type="match status" value="1"/>
</dbReference>
<dbReference type="Proteomes" id="UP000030008">
    <property type="component" value="Unassembled WGS sequence"/>
</dbReference>
<proteinExistence type="predicted"/>
<keyword evidence="1" id="KW-1133">Transmembrane helix</keyword>
<evidence type="ECO:0000313" key="5">
    <source>
        <dbReference type="Proteomes" id="UP000030008"/>
    </source>
</evidence>
<gene>
    <name evidence="4" type="ORF">CIAN88_17070</name>
</gene>
<feature type="domain" description="DUF3298" evidence="2">
    <location>
        <begin position="203"/>
        <end position="280"/>
    </location>
</feature>
<evidence type="ECO:0008006" key="6">
    <source>
        <dbReference type="Google" id="ProtNLM"/>
    </source>
</evidence>
<protein>
    <recommendedName>
        <fullName evidence="6">DUF3298 domain-containing protein</fullName>
    </recommendedName>
</protein>
<comment type="caution">
    <text evidence="4">The sequence shown here is derived from an EMBL/GenBank/DDBJ whole genome shotgun (WGS) entry which is preliminary data.</text>
</comment>
<sequence length="290" mass="33579">MKKVDKLRQEYEEIQTPQDLDSFMDTCIDQAQKRQSRFTFYRLWKPALSAALIGYLIVLNTVPAFAQSVFAIPLLGDVSRILCVREYQKTSDVDSLSVKVPEVKNTGNPEMEERVNKQIEERINKTTEQLYKDSAQVREMMKKEKVESLTAKTEVTIDYKITCNQKNLLSFQIMTNYQLNTSMQEYQTFNLDLSSGRDITLQDLFGKDYEDIINTSVRRQIKERTEQNENASYFDGAMGFQGIRKNQPYYIDSKGNVVIIFEKYSIAPGYMGTQEFKIPCSELHKYTGGK</sequence>
<dbReference type="InterPro" id="IPR037126">
    <property type="entry name" value="PdaC/RsiV-like_sf"/>
</dbReference>
<keyword evidence="1" id="KW-0472">Membrane</keyword>
<feature type="domain" description="Deacetylase PdaC" evidence="3">
    <location>
        <begin position="90"/>
        <end position="174"/>
    </location>
</feature>
<organism evidence="4 5">
    <name type="scientific">Clostridium innocuum</name>
    <dbReference type="NCBI Taxonomy" id="1522"/>
    <lineage>
        <taxon>Bacteria</taxon>
        <taxon>Bacillati</taxon>
        <taxon>Bacillota</taxon>
        <taxon>Clostridia</taxon>
        <taxon>Eubacteriales</taxon>
        <taxon>Clostridiaceae</taxon>
        <taxon>Clostridium</taxon>
    </lineage>
</organism>
<dbReference type="Pfam" id="PF13739">
    <property type="entry name" value="PdaC"/>
    <property type="match status" value="1"/>
</dbReference>
<dbReference type="AlphaFoldDB" id="A0A099I430"/>
<evidence type="ECO:0000259" key="2">
    <source>
        <dbReference type="Pfam" id="PF11738"/>
    </source>
</evidence>
<reference evidence="4 5" key="1">
    <citation type="submission" date="2014-08" db="EMBL/GenBank/DDBJ databases">
        <title>Clostridium innocuum, an unnegligible vancomycin-resistant pathogen causing extra-intestinal infections.</title>
        <authorList>
            <person name="Feng Y."/>
            <person name="Chiu C.-H."/>
        </authorList>
    </citation>
    <scope>NUCLEOTIDE SEQUENCE [LARGE SCALE GENOMIC DNA]</scope>
    <source>
        <strain evidence="4 5">AN88</strain>
    </source>
</reference>
<keyword evidence="1" id="KW-0812">Transmembrane</keyword>
<accession>A0A099I430</accession>
<dbReference type="InterPro" id="IPR021729">
    <property type="entry name" value="DUF3298"/>
</dbReference>
<feature type="transmembrane region" description="Helical" evidence="1">
    <location>
        <begin position="43"/>
        <end position="66"/>
    </location>
</feature>
<dbReference type="Gene3D" id="3.90.640.20">
    <property type="entry name" value="Heat-shock cognate protein, ATPase"/>
    <property type="match status" value="1"/>
</dbReference>